<evidence type="ECO:0000256" key="3">
    <source>
        <dbReference type="ARBA" id="ARBA00022723"/>
    </source>
</evidence>
<dbReference type="PANTHER" id="PTHR11108">
    <property type="entry name" value="FERROCHELATASE"/>
    <property type="match status" value="1"/>
</dbReference>
<keyword evidence="6 9" id="KW-0456">Lyase</keyword>
<comment type="function">
    <text evidence="9 10">Catalyzes the ferrous insertion into protoporphyrin IX.</text>
</comment>
<evidence type="ECO:0000313" key="12">
    <source>
        <dbReference type="Proteomes" id="UP001237156"/>
    </source>
</evidence>
<keyword evidence="4 9" id="KW-0408">Iron</keyword>
<evidence type="ECO:0000256" key="10">
    <source>
        <dbReference type="RuleBase" id="RU000607"/>
    </source>
</evidence>
<keyword evidence="12" id="KW-1185">Reference proteome</keyword>
<dbReference type="InterPro" id="IPR001015">
    <property type="entry name" value="Ferrochelatase"/>
</dbReference>
<reference evidence="11 12" key="1">
    <citation type="submission" date="2023-04" db="EMBL/GenBank/DDBJ databases">
        <title>Ottowia paracancer sp. nov., isolated from human stomach.</title>
        <authorList>
            <person name="Song Y."/>
        </authorList>
    </citation>
    <scope>NUCLEOTIDE SEQUENCE [LARGE SCALE GENOMIC DNA]</scope>
    <source>
        <strain evidence="11 12">10c7w1</strain>
    </source>
</reference>
<keyword evidence="3 9" id="KW-0479">Metal-binding</keyword>
<protein>
    <recommendedName>
        <fullName evidence="9 10">Ferrochelatase</fullName>
        <ecNumber evidence="9 10">4.98.1.1</ecNumber>
    </recommendedName>
    <alternativeName>
        <fullName evidence="9">Heme synthase</fullName>
    </alternativeName>
    <alternativeName>
        <fullName evidence="9">Protoheme ferro-lyase</fullName>
    </alternativeName>
</protein>
<comment type="similarity">
    <text evidence="1 9 10">Belongs to the ferrochelatase family.</text>
</comment>
<dbReference type="PROSITE" id="PS00534">
    <property type="entry name" value="FERROCHELATASE"/>
    <property type="match status" value="1"/>
</dbReference>
<dbReference type="EC" id="4.98.1.1" evidence="9 10"/>
<dbReference type="HAMAP" id="MF_00323">
    <property type="entry name" value="Ferrochelatase"/>
    <property type="match status" value="1"/>
</dbReference>
<feature type="binding site" evidence="9">
    <location>
        <position position="210"/>
    </location>
    <ligand>
        <name>Fe(2+)</name>
        <dbReference type="ChEBI" id="CHEBI:29033"/>
    </ligand>
</feature>
<dbReference type="Pfam" id="PF00762">
    <property type="entry name" value="Ferrochelatase"/>
    <property type="match status" value="1"/>
</dbReference>
<dbReference type="EMBL" id="JARVII010000003">
    <property type="protein sequence ID" value="MDG9698687.1"/>
    <property type="molecule type" value="Genomic_DNA"/>
</dbReference>
<gene>
    <name evidence="9 11" type="primary">hemH</name>
    <name evidence="11" type="ORF">QB898_02955</name>
</gene>
<evidence type="ECO:0000256" key="2">
    <source>
        <dbReference type="ARBA" id="ARBA00022490"/>
    </source>
</evidence>
<evidence type="ECO:0000256" key="8">
    <source>
        <dbReference type="ARBA" id="ARBA00024536"/>
    </source>
</evidence>
<comment type="caution">
    <text evidence="11">The sequence shown here is derived from an EMBL/GenBank/DDBJ whole genome shotgun (WGS) entry which is preliminary data.</text>
</comment>
<dbReference type="Proteomes" id="UP001237156">
    <property type="component" value="Unassembled WGS sequence"/>
</dbReference>
<dbReference type="InterPro" id="IPR019772">
    <property type="entry name" value="Ferrochelatase_AS"/>
</dbReference>
<sequence length="342" mass="37689">MRYRPEPAPADAPAPSGTGVLLCNLGTPEAPTTPAVRRYLAQFLGDPRIVEAPRALWLPVLHGWVLRTRPARSAAKYRTVWTEQGSPLLAWSKKQASLLRGYLHEADLRVAVRHAMCYGQPAIAQELDALKAQGCARILVLPLYPQYSATTTASVHDAVFAWGRTVRSLPELRLAGAFHAHAGYVAALAGRIRQHWQAHGRPDVLLLSFHGLPQRMADLGDPYPQQCHETARLLAQALGLREGQYVTTFQSRFGRAKWLQPYTAPTLARLGQAGTGRVDVACPGFVSDCLETLEEIAEDARDTFLHAGGREFHYIPALNDDPDWIRALVSLVQQHLQGWPAA</sequence>
<dbReference type="PANTHER" id="PTHR11108:SF1">
    <property type="entry name" value="FERROCHELATASE, MITOCHONDRIAL"/>
    <property type="match status" value="1"/>
</dbReference>
<dbReference type="Gene3D" id="3.40.50.1400">
    <property type="match status" value="2"/>
</dbReference>
<accession>A0AAW6RIY3</accession>
<comment type="catalytic activity">
    <reaction evidence="9 10">
        <text>heme b + 2 H(+) = protoporphyrin IX + Fe(2+)</text>
        <dbReference type="Rhea" id="RHEA:22584"/>
        <dbReference type="ChEBI" id="CHEBI:15378"/>
        <dbReference type="ChEBI" id="CHEBI:29033"/>
        <dbReference type="ChEBI" id="CHEBI:57306"/>
        <dbReference type="ChEBI" id="CHEBI:60344"/>
        <dbReference type="EC" id="4.98.1.1"/>
    </reaction>
</comment>
<evidence type="ECO:0000313" key="11">
    <source>
        <dbReference type="EMBL" id="MDG9698687.1"/>
    </source>
</evidence>
<proteinExistence type="inferred from homology"/>
<dbReference type="RefSeq" id="WP_279523716.1">
    <property type="nucleotide sequence ID" value="NZ_JARVII010000003.1"/>
</dbReference>
<dbReference type="InterPro" id="IPR033659">
    <property type="entry name" value="Ferrochelatase_N"/>
</dbReference>
<dbReference type="AlphaFoldDB" id="A0AAW6RIY3"/>
<evidence type="ECO:0000256" key="1">
    <source>
        <dbReference type="ARBA" id="ARBA00007718"/>
    </source>
</evidence>
<evidence type="ECO:0000256" key="7">
    <source>
        <dbReference type="ARBA" id="ARBA00023244"/>
    </source>
</evidence>
<feature type="binding site" evidence="9">
    <location>
        <position position="291"/>
    </location>
    <ligand>
        <name>Fe(2+)</name>
        <dbReference type="ChEBI" id="CHEBI:29033"/>
    </ligand>
</feature>
<comment type="subcellular location">
    <subcellularLocation>
        <location evidence="9 10">Cytoplasm</location>
    </subcellularLocation>
</comment>
<dbReference type="NCBIfam" id="TIGR00109">
    <property type="entry name" value="hemH"/>
    <property type="match status" value="1"/>
</dbReference>
<dbReference type="GO" id="GO:0006783">
    <property type="term" value="P:heme biosynthetic process"/>
    <property type="evidence" value="ECO:0007669"/>
    <property type="project" value="UniProtKB-UniRule"/>
</dbReference>
<keyword evidence="5 9" id="KW-0350">Heme biosynthesis</keyword>
<organism evidence="11 12">
    <name type="scientific">Ottowia cancrivicina</name>
    <dbReference type="NCBI Taxonomy" id="3040346"/>
    <lineage>
        <taxon>Bacteria</taxon>
        <taxon>Pseudomonadati</taxon>
        <taxon>Pseudomonadota</taxon>
        <taxon>Betaproteobacteria</taxon>
        <taxon>Burkholderiales</taxon>
        <taxon>Comamonadaceae</taxon>
        <taxon>Ottowia</taxon>
    </lineage>
</organism>
<evidence type="ECO:0000256" key="6">
    <source>
        <dbReference type="ARBA" id="ARBA00023239"/>
    </source>
</evidence>
<dbReference type="InterPro" id="IPR033644">
    <property type="entry name" value="Ferrochelatase_C"/>
</dbReference>
<dbReference type="GO" id="GO:0004325">
    <property type="term" value="F:ferrochelatase activity"/>
    <property type="evidence" value="ECO:0007669"/>
    <property type="project" value="UniProtKB-UniRule"/>
</dbReference>
<comment type="catalytic activity">
    <reaction evidence="8">
        <text>Fe-coproporphyrin III + 2 H(+) = coproporphyrin III + Fe(2+)</text>
        <dbReference type="Rhea" id="RHEA:49572"/>
        <dbReference type="ChEBI" id="CHEBI:15378"/>
        <dbReference type="ChEBI" id="CHEBI:29033"/>
        <dbReference type="ChEBI" id="CHEBI:68438"/>
        <dbReference type="ChEBI" id="CHEBI:131725"/>
        <dbReference type="EC" id="4.99.1.9"/>
    </reaction>
    <physiologicalReaction direction="right-to-left" evidence="8">
        <dbReference type="Rhea" id="RHEA:49574"/>
    </physiologicalReaction>
</comment>
<evidence type="ECO:0000256" key="4">
    <source>
        <dbReference type="ARBA" id="ARBA00023004"/>
    </source>
</evidence>
<dbReference type="CDD" id="cd03411">
    <property type="entry name" value="Ferrochelatase_N"/>
    <property type="match status" value="1"/>
</dbReference>
<dbReference type="SUPFAM" id="SSF53800">
    <property type="entry name" value="Chelatase"/>
    <property type="match status" value="1"/>
</dbReference>
<keyword evidence="7 9" id="KW-0627">Porphyrin biosynthesis</keyword>
<comment type="pathway">
    <text evidence="9 10">Porphyrin-containing compound metabolism; protoheme biosynthesis; protoheme from protoporphyrin-IX: step 1/1.</text>
</comment>
<evidence type="ECO:0000256" key="5">
    <source>
        <dbReference type="ARBA" id="ARBA00023133"/>
    </source>
</evidence>
<keyword evidence="2 9" id="KW-0963">Cytoplasm</keyword>
<dbReference type="FunFam" id="3.40.50.1400:FF:000002">
    <property type="entry name" value="Ferrochelatase"/>
    <property type="match status" value="1"/>
</dbReference>
<evidence type="ECO:0000256" key="9">
    <source>
        <dbReference type="HAMAP-Rule" id="MF_00323"/>
    </source>
</evidence>
<dbReference type="GO" id="GO:0005737">
    <property type="term" value="C:cytoplasm"/>
    <property type="evidence" value="ECO:0007669"/>
    <property type="project" value="UniProtKB-SubCell"/>
</dbReference>
<dbReference type="GO" id="GO:0046872">
    <property type="term" value="F:metal ion binding"/>
    <property type="evidence" value="ECO:0007669"/>
    <property type="project" value="UniProtKB-KW"/>
</dbReference>
<dbReference type="CDD" id="cd00419">
    <property type="entry name" value="Ferrochelatase_C"/>
    <property type="match status" value="1"/>
</dbReference>
<name>A0AAW6RIY3_9BURK</name>